<reference evidence="1 2" key="1">
    <citation type="journal article" date="2018" name="Syst. Appl. Microbiol.">
        <title>A new symbiotic nanoarchaeote (Candidatus Nanoclepta minutus) and its host (Zestosphaera tikiterensis gen. nov., sp. nov.) from a New Zealand hot spring.</title>
        <authorList>
            <person name="St John E."/>
            <person name="Liu Y."/>
            <person name="Podar M."/>
            <person name="Stott M.B."/>
            <person name="Meneghin J."/>
            <person name="Chen Z."/>
            <person name="Lagutin K."/>
            <person name="Mitchell K."/>
            <person name="Reysenbach A.L."/>
        </authorList>
    </citation>
    <scope>NUCLEOTIDE SEQUENCE [LARGE SCALE GENOMIC DNA]</scope>
    <source>
        <strain evidence="1">NZ3</strain>
    </source>
</reference>
<dbReference type="AlphaFoldDB" id="A0A2R7Y2H4"/>
<dbReference type="EMBL" id="NBVN01000007">
    <property type="protein sequence ID" value="PUA31708.1"/>
    <property type="molecule type" value="Genomic_DNA"/>
</dbReference>
<dbReference type="Proteomes" id="UP000244093">
    <property type="component" value="Unassembled WGS sequence"/>
</dbReference>
<accession>A0A2R7Y2H4</accession>
<comment type="caution">
    <text evidence="1">The sequence shown here is derived from an EMBL/GenBank/DDBJ whole genome shotgun (WGS) entry which is preliminary data.</text>
</comment>
<organism evidence="1 2">
    <name type="scientific">Zestosphaera tikiterensis</name>
    <dbReference type="NCBI Taxonomy" id="1973259"/>
    <lineage>
        <taxon>Archaea</taxon>
        <taxon>Thermoproteota</taxon>
        <taxon>Thermoprotei</taxon>
        <taxon>Desulfurococcales</taxon>
        <taxon>Desulfurococcaceae</taxon>
        <taxon>Zestosphaera</taxon>
    </lineage>
</organism>
<evidence type="ECO:0000313" key="1">
    <source>
        <dbReference type="EMBL" id="PUA31708.1"/>
    </source>
</evidence>
<gene>
    <name evidence="1" type="ORF">B7O98_08780</name>
</gene>
<proteinExistence type="predicted"/>
<protein>
    <submittedName>
        <fullName evidence="1">Uncharacterized protein</fullName>
    </submittedName>
</protein>
<sequence length="302" mass="35924">MAQPTVNVWALKNYKPLTEETILAILDELNAQTSKKETRVLSSPSEAYALASRFRDVLLRYRFFRQKPLKILWSVVDRCGEAYYSKDLTKLYISKDILEEWSYAFQIPTDRLLDYLKPLPYYKILVSSDDPRYVYRINDEFFQLVGPVAQHLVTLIDPRQFKEMLSVISGLIGVYIMSTAVKLHRTLGEKPVIPWFIKLPMIYTLSGLESHSMRIRDVLEVARVNYVDNYFLSDENKKRPPIEWWRSVRTEAFEFMVSNDIIEQVTSNGYRLNILWCRMHEEGVKRYVRRVRERYERIYRGY</sequence>
<evidence type="ECO:0000313" key="2">
    <source>
        <dbReference type="Proteomes" id="UP000244093"/>
    </source>
</evidence>
<name>A0A2R7Y2H4_9CREN</name>